<sequence length="162" mass="18222">MIGFNVANFFFPLVEGIWGQSGMQYIALFDAGNAFTIFIVCYILSTIYSPKNQENVIKINVKYIFKRITRSAPILSYIIALIINFSGIVIPSFFSELLDILARANSALALLLLGVFLHFKFGKAEWFSIIKVLVLRYGVGLLVGLALFFLITTKHFQPSIQN</sequence>
<organism evidence="8">
    <name type="scientific">marine sediment metagenome</name>
    <dbReference type="NCBI Taxonomy" id="412755"/>
    <lineage>
        <taxon>unclassified sequences</taxon>
        <taxon>metagenomes</taxon>
        <taxon>ecological metagenomes</taxon>
    </lineage>
</organism>
<dbReference type="GO" id="GO:0055085">
    <property type="term" value="P:transmembrane transport"/>
    <property type="evidence" value="ECO:0007669"/>
    <property type="project" value="InterPro"/>
</dbReference>
<comment type="caution">
    <text evidence="8">The sequence shown here is derived from an EMBL/GenBank/DDBJ whole genome shotgun (WGS) entry which is preliminary data.</text>
</comment>
<comment type="subcellular location">
    <subcellularLocation>
        <location evidence="1">Membrane</location>
        <topology evidence="1">Multi-pass membrane protein</topology>
    </subcellularLocation>
</comment>
<dbReference type="PANTHER" id="PTHR36838">
    <property type="entry name" value="AUXIN EFFLUX CARRIER FAMILY PROTEIN"/>
    <property type="match status" value="1"/>
</dbReference>
<reference evidence="8" key="1">
    <citation type="journal article" date="2014" name="Front. Microbiol.">
        <title>High frequency of phylogenetically diverse reductive dehalogenase-homologous genes in deep subseafloor sedimentary metagenomes.</title>
        <authorList>
            <person name="Kawai M."/>
            <person name="Futagami T."/>
            <person name="Toyoda A."/>
            <person name="Takaki Y."/>
            <person name="Nishi S."/>
            <person name="Hori S."/>
            <person name="Arai W."/>
            <person name="Tsubouchi T."/>
            <person name="Morono Y."/>
            <person name="Uchiyama I."/>
            <person name="Ito T."/>
            <person name="Fujiyama A."/>
            <person name="Inagaki F."/>
            <person name="Takami H."/>
        </authorList>
    </citation>
    <scope>NUCLEOTIDE SEQUENCE</scope>
    <source>
        <strain evidence="8">Expedition CK06-06</strain>
    </source>
</reference>
<dbReference type="EMBL" id="BART01019309">
    <property type="protein sequence ID" value="GAG84526.1"/>
    <property type="molecule type" value="Genomic_DNA"/>
</dbReference>
<evidence type="ECO:0000256" key="3">
    <source>
        <dbReference type="ARBA" id="ARBA00022475"/>
    </source>
</evidence>
<feature type="transmembrane region" description="Helical" evidence="7">
    <location>
        <begin position="74"/>
        <end position="94"/>
    </location>
</feature>
<evidence type="ECO:0000256" key="7">
    <source>
        <dbReference type="SAM" id="Phobius"/>
    </source>
</evidence>
<keyword evidence="6 7" id="KW-0472">Membrane</keyword>
<evidence type="ECO:0000256" key="1">
    <source>
        <dbReference type="ARBA" id="ARBA00004141"/>
    </source>
</evidence>
<feature type="transmembrane region" description="Helical" evidence="7">
    <location>
        <begin position="133"/>
        <end position="152"/>
    </location>
</feature>
<dbReference type="PANTHER" id="PTHR36838:SF3">
    <property type="entry name" value="TRANSPORTER AUXIN EFFLUX CARRIER EC FAMILY"/>
    <property type="match status" value="1"/>
</dbReference>
<evidence type="ECO:0000256" key="2">
    <source>
        <dbReference type="ARBA" id="ARBA00022448"/>
    </source>
</evidence>
<keyword evidence="3" id="KW-1003">Cell membrane</keyword>
<evidence type="ECO:0000256" key="4">
    <source>
        <dbReference type="ARBA" id="ARBA00022692"/>
    </source>
</evidence>
<proteinExistence type="predicted"/>
<keyword evidence="5 7" id="KW-1133">Transmembrane helix</keyword>
<feature type="transmembrane region" description="Helical" evidence="7">
    <location>
        <begin position="100"/>
        <end position="121"/>
    </location>
</feature>
<feature type="non-terminal residue" evidence="8">
    <location>
        <position position="162"/>
    </location>
</feature>
<evidence type="ECO:0000256" key="6">
    <source>
        <dbReference type="ARBA" id="ARBA00023136"/>
    </source>
</evidence>
<accession>X1CK12</accession>
<feature type="transmembrane region" description="Helical" evidence="7">
    <location>
        <begin position="25"/>
        <end position="48"/>
    </location>
</feature>
<keyword evidence="2" id="KW-0813">Transport</keyword>
<evidence type="ECO:0000256" key="5">
    <source>
        <dbReference type="ARBA" id="ARBA00022989"/>
    </source>
</evidence>
<dbReference type="GO" id="GO:0016020">
    <property type="term" value="C:membrane"/>
    <property type="evidence" value="ECO:0007669"/>
    <property type="project" value="UniProtKB-SubCell"/>
</dbReference>
<gene>
    <name evidence="8" type="ORF">S01H4_36173</name>
</gene>
<dbReference type="Pfam" id="PF03547">
    <property type="entry name" value="Mem_trans"/>
    <property type="match status" value="1"/>
</dbReference>
<protein>
    <submittedName>
        <fullName evidence="8">Uncharacterized protein</fullName>
    </submittedName>
</protein>
<name>X1CK12_9ZZZZ</name>
<dbReference type="AlphaFoldDB" id="X1CK12"/>
<dbReference type="InterPro" id="IPR004776">
    <property type="entry name" value="Mem_transp_PIN-like"/>
</dbReference>
<evidence type="ECO:0000313" key="8">
    <source>
        <dbReference type="EMBL" id="GAG84526.1"/>
    </source>
</evidence>
<keyword evidence="4 7" id="KW-0812">Transmembrane</keyword>